<evidence type="ECO:0000256" key="6">
    <source>
        <dbReference type="ARBA" id="ARBA00023136"/>
    </source>
</evidence>
<evidence type="ECO:0000256" key="11">
    <source>
        <dbReference type="SAM" id="SignalP"/>
    </source>
</evidence>
<dbReference type="AlphaFoldDB" id="A0A6G5QKV2"/>
<keyword evidence="4 8" id="KW-0812">Transmembrane</keyword>
<dbReference type="EMBL" id="CP012543">
    <property type="protein sequence ID" value="QCD46353.1"/>
    <property type="molecule type" value="Genomic_DNA"/>
</dbReference>
<keyword evidence="3 8" id="KW-1134">Transmembrane beta strand</keyword>
<proteinExistence type="inferred from homology"/>
<dbReference type="InterPro" id="IPR037066">
    <property type="entry name" value="Plug_dom_sf"/>
</dbReference>
<dbReference type="Gene3D" id="2.40.170.20">
    <property type="entry name" value="TonB-dependent receptor, beta-barrel domain"/>
    <property type="match status" value="1"/>
</dbReference>
<dbReference type="PANTHER" id="PTHR30069">
    <property type="entry name" value="TONB-DEPENDENT OUTER MEMBRANE RECEPTOR"/>
    <property type="match status" value="1"/>
</dbReference>
<sequence>MKKNPWSRHQSAACILSLIVAVNLYAADEENTKLEKTVITSTGFETPLKDEVKNVYIITSEEIKDRGYTSVTEVLERTPGIYIRNSGEFGAEEIDLRGQGSYAKTNVRTLINGMDLNVLKAGHGNITTPFNLIAVEDIERIEIIPGGGSVLYGGGTTGGVINIITKKKPSKFYVNASSKLASYDYRDVAFSIGGPVREDLFLRFSAKGFDSKSYRKEEKNTGHYFSGALNYQINDKQNIAITPSYYSQKTKNQSGPLTLRQVEQDRRQSGKTQDPQKYTKTDLSIDYSIDFSDNFQTRIMPYYLKTKYIQKGELALPGGKKRPYQTKFSDRKYGTNLKNRFKYGSGELVFGYDYEDIFDKLSQGDELGKTIHSIYLVEKHNFTDWFSLSGGARYERALYDVKRPESKANKRPAFNQSKHTNSHAFDVIPNFQYSDTGNIYLKFEKGFVSPSPQELVDVVKVGNHTEFKFNDLKPETFRSYEIGIKDTIFDQFFSATVFKTYTKDMIFLKWKEPEHGLNQRIFEREYINLDRAKRSGLELYAEQILFDDKLKLTESFSYVNSKATFNRKGKEVTLAIPYVAKRKIVLGVDYAPIKALNLYASLRNYSKVLNNNYEYMSAKTLVDISAKYKFTKNFSVSGGIKNLFDKKYYSYYDSRAKGVYYPSPERNFYVEFKYTY</sequence>
<protein>
    <submittedName>
        <fullName evidence="12">TonB-dependent receptor</fullName>
    </submittedName>
</protein>
<dbReference type="GO" id="GO:0044718">
    <property type="term" value="P:siderophore transmembrane transport"/>
    <property type="evidence" value="ECO:0007669"/>
    <property type="project" value="TreeGrafter"/>
</dbReference>
<evidence type="ECO:0000256" key="10">
    <source>
        <dbReference type="SAM" id="MobiDB-lite"/>
    </source>
</evidence>
<organism evidence="12 13">
    <name type="scientific">Campylobacter rectus</name>
    <name type="common">Wolinella recta</name>
    <dbReference type="NCBI Taxonomy" id="203"/>
    <lineage>
        <taxon>Bacteria</taxon>
        <taxon>Pseudomonadati</taxon>
        <taxon>Campylobacterota</taxon>
        <taxon>Epsilonproteobacteria</taxon>
        <taxon>Campylobacterales</taxon>
        <taxon>Campylobacteraceae</taxon>
        <taxon>Campylobacter</taxon>
    </lineage>
</organism>
<dbReference type="PROSITE" id="PS52016">
    <property type="entry name" value="TONB_DEPENDENT_REC_3"/>
    <property type="match status" value="1"/>
</dbReference>
<evidence type="ECO:0000256" key="1">
    <source>
        <dbReference type="ARBA" id="ARBA00004571"/>
    </source>
</evidence>
<keyword evidence="2 8" id="KW-0813">Transport</keyword>
<feature type="signal peptide" evidence="11">
    <location>
        <begin position="1"/>
        <end position="26"/>
    </location>
</feature>
<dbReference type="Pfam" id="PF00593">
    <property type="entry name" value="TonB_dep_Rec_b-barrel"/>
    <property type="match status" value="1"/>
</dbReference>
<evidence type="ECO:0000313" key="13">
    <source>
        <dbReference type="Proteomes" id="UP000502377"/>
    </source>
</evidence>
<dbReference type="GO" id="GO:0015344">
    <property type="term" value="F:siderophore uptake transmembrane transporter activity"/>
    <property type="evidence" value="ECO:0007669"/>
    <property type="project" value="TreeGrafter"/>
</dbReference>
<evidence type="ECO:0000256" key="8">
    <source>
        <dbReference type="PROSITE-ProRule" id="PRU01360"/>
    </source>
</evidence>
<evidence type="ECO:0000256" key="2">
    <source>
        <dbReference type="ARBA" id="ARBA00022448"/>
    </source>
</evidence>
<dbReference type="InterPro" id="IPR036942">
    <property type="entry name" value="Beta-barrel_TonB_sf"/>
</dbReference>
<dbReference type="CDD" id="cd01347">
    <property type="entry name" value="ligand_gated_channel"/>
    <property type="match status" value="1"/>
</dbReference>
<dbReference type="RefSeq" id="WP_002944462.1">
    <property type="nucleotide sequence ID" value="NZ_CAUTXX010000034.1"/>
</dbReference>
<dbReference type="Gene3D" id="2.170.130.10">
    <property type="entry name" value="TonB-dependent receptor, plug domain"/>
    <property type="match status" value="1"/>
</dbReference>
<gene>
    <name evidence="12" type="ORF">CRECT_0667</name>
</gene>
<reference evidence="12 13" key="1">
    <citation type="submission" date="2016-07" db="EMBL/GenBank/DDBJ databases">
        <title>Comparative genomics of the Campylobacter concisus group.</title>
        <authorList>
            <person name="Miller W.G."/>
            <person name="Yee E."/>
            <person name="Chapman M.H."/>
            <person name="Huynh S."/>
            <person name="Bono J.L."/>
            <person name="On S.L.W."/>
            <person name="StLeger J."/>
            <person name="Foster G."/>
            <person name="Parker C.T."/>
        </authorList>
    </citation>
    <scope>NUCLEOTIDE SEQUENCE [LARGE SCALE GENOMIC DNA]</scope>
    <source>
        <strain evidence="12 13">ATCC 33238</strain>
    </source>
</reference>
<comment type="subcellular location">
    <subcellularLocation>
        <location evidence="1 8">Cell outer membrane</location>
        <topology evidence="1 8">Multi-pass membrane protein</topology>
    </subcellularLocation>
</comment>
<evidence type="ECO:0000256" key="4">
    <source>
        <dbReference type="ARBA" id="ARBA00022692"/>
    </source>
</evidence>
<keyword evidence="7 8" id="KW-0998">Cell outer membrane</keyword>
<keyword evidence="12" id="KW-0675">Receptor</keyword>
<dbReference type="InterPro" id="IPR012910">
    <property type="entry name" value="Plug_dom"/>
</dbReference>
<dbReference type="KEGG" id="crx:CRECT_0667"/>
<evidence type="ECO:0000313" key="12">
    <source>
        <dbReference type="EMBL" id="QCD46353.1"/>
    </source>
</evidence>
<dbReference type="Proteomes" id="UP000502377">
    <property type="component" value="Chromosome"/>
</dbReference>
<dbReference type="GO" id="GO:0009279">
    <property type="term" value="C:cell outer membrane"/>
    <property type="evidence" value="ECO:0007669"/>
    <property type="project" value="UniProtKB-SubCell"/>
</dbReference>
<feature type="chain" id="PRO_5043478803" evidence="11">
    <location>
        <begin position="27"/>
        <end position="676"/>
    </location>
</feature>
<keyword evidence="6 8" id="KW-0472">Membrane</keyword>
<evidence type="ECO:0000256" key="7">
    <source>
        <dbReference type="ARBA" id="ARBA00023237"/>
    </source>
</evidence>
<keyword evidence="11" id="KW-0732">Signal</keyword>
<accession>A0A6G5QKV2</accession>
<name>A0A6G5QKV2_CAMRE</name>
<keyword evidence="5 9" id="KW-0798">TonB box</keyword>
<dbReference type="SUPFAM" id="SSF56935">
    <property type="entry name" value="Porins"/>
    <property type="match status" value="1"/>
</dbReference>
<dbReference type="InterPro" id="IPR000531">
    <property type="entry name" value="Beta-barrel_TonB"/>
</dbReference>
<dbReference type="InterPro" id="IPR039426">
    <property type="entry name" value="TonB-dep_rcpt-like"/>
</dbReference>
<evidence type="ECO:0000256" key="3">
    <source>
        <dbReference type="ARBA" id="ARBA00022452"/>
    </source>
</evidence>
<evidence type="ECO:0000256" key="9">
    <source>
        <dbReference type="RuleBase" id="RU003357"/>
    </source>
</evidence>
<comment type="similarity">
    <text evidence="8 9">Belongs to the TonB-dependent receptor family.</text>
</comment>
<dbReference type="Pfam" id="PF07715">
    <property type="entry name" value="Plug"/>
    <property type="match status" value="1"/>
</dbReference>
<feature type="region of interest" description="Disordered" evidence="10">
    <location>
        <begin position="248"/>
        <end position="278"/>
    </location>
</feature>
<dbReference type="PANTHER" id="PTHR30069:SF27">
    <property type="entry name" value="BLL4766 PROTEIN"/>
    <property type="match status" value="1"/>
</dbReference>
<evidence type="ECO:0000256" key="5">
    <source>
        <dbReference type="ARBA" id="ARBA00023077"/>
    </source>
</evidence>